<keyword evidence="9" id="KW-1133">Transmembrane helix</keyword>
<dbReference type="Proteomes" id="UP000011976">
    <property type="component" value="Unassembled WGS sequence"/>
</dbReference>
<dbReference type="STRING" id="1151754.M9MA30"/>
<organism evidence="18 19">
    <name type="scientific">Pseudozyma antarctica (strain T-34)</name>
    <name type="common">Yeast</name>
    <name type="synonym">Candida antarctica</name>
    <dbReference type="NCBI Taxonomy" id="1151754"/>
    <lineage>
        <taxon>Eukaryota</taxon>
        <taxon>Fungi</taxon>
        <taxon>Dikarya</taxon>
        <taxon>Basidiomycota</taxon>
        <taxon>Ustilaginomycotina</taxon>
        <taxon>Ustilaginomycetes</taxon>
        <taxon>Ustilaginales</taxon>
        <taxon>Ustilaginaceae</taxon>
        <taxon>Moesziomyces</taxon>
    </lineage>
</organism>
<evidence type="ECO:0000256" key="6">
    <source>
        <dbReference type="ARBA" id="ARBA00022824"/>
    </source>
</evidence>
<dbReference type="GO" id="GO:0019752">
    <property type="term" value="P:carboxylic acid metabolic process"/>
    <property type="evidence" value="ECO:0007669"/>
    <property type="project" value="InterPro"/>
</dbReference>
<comment type="pathway">
    <text evidence="4">Sphingolipid metabolism.</text>
</comment>
<dbReference type="PANTHER" id="PTHR42735">
    <property type="match status" value="1"/>
</dbReference>
<name>M9MA30_PSEA3</name>
<comment type="pathway">
    <text evidence="3">Lipid metabolism; sphingolipid metabolism.</text>
</comment>
<evidence type="ECO:0000256" key="14">
    <source>
        <dbReference type="ARBA" id="ARBA00038965"/>
    </source>
</evidence>
<keyword evidence="5" id="KW-0812">Transmembrane</keyword>
<evidence type="ECO:0000256" key="16">
    <source>
        <dbReference type="PIRSR" id="PIRSR602129-50"/>
    </source>
</evidence>
<dbReference type="GO" id="GO:0030170">
    <property type="term" value="F:pyridoxal phosphate binding"/>
    <property type="evidence" value="ECO:0007669"/>
    <property type="project" value="InterPro"/>
</dbReference>
<accession>M9MA30</accession>
<evidence type="ECO:0000256" key="10">
    <source>
        <dbReference type="ARBA" id="ARBA00023098"/>
    </source>
</evidence>
<keyword evidence="6" id="KW-0256">Endoplasmic reticulum</keyword>
<evidence type="ECO:0000256" key="12">
    <source>
        <dbReference type="ARBA" id="ARBA00023239"/>
    </source>
</evidence>
<evidence type="ECO:0000256" key="9">
    <source>
        <dbReference type="ARBA" id="ARBA00022989"/>
    </source>
</evidence>
<evidence type="ECO:0000256" key="4">
    <source>
        <dbReference type="ARBA" id="ARBA00004991"/>
    </source>
</evidence>
<dbReference type="EMBL" id="DF196768">
    <property type="protein sequence ID" value="GAC71248.1"/>
    <property type="molecule type" value="Genomic_DNA"/>
</dbReference>
<dbReference type="Pfam" id="PF00282">
    <property type="entry name" value="Pyridoxal_deC"/>
    <property type="match status" value="1"/>
</dbReference>
<proteinExistence type="inferred from homology"/>
<evidence type="ECO:0000256" key="13">
    <source>
        <dbReference type="ARBA" id="ARBA00038302"/>
    </source>
</evidence>
<dbReference type="GO" id="GO:0008117">
    <property type="term" value="F:sphinganine-1-phosphate aldolase activity"/>
    <property type="evidence" value="ECO:0007669"/>
    <property type="project" value="UniProtKB-EC"/>
</dbReference>
<dbReference type="Gene3D" id="3.90.1150.10">
    <property type="entry name" value="Aspartate Aminotransferase, domain 1"/>
    <property type="match status" value="1"/>
</dbReference>
<feature type="region of interest" description="Disordered" evidence="17">
    <location>
        <begin position="1"/>
        <end position="22"/>
    </location>
</feature>
<dbReference type="Gene3D" id="6.10.140.2150">
    <property type="match status" value="1"/>
</dbReference>
<keyword evidence="12" id="KW-0456">Lyase</keyword>
<evidence type="ECO:0000256" key="7">
    <source>
        <dbReference type="ARBA" id="ARBA00022898"/>
    </source>
</evidence>
<dbReference type="SUPFAM" id="SSF53383">
    <property type="entry name" value="PLP-dependent transferases"/>
    <property type="match status" value="1"/>
</dbReference>
<evidence type="ECO:0000256" key="1">
    <source>
        <dbReference type="ARBA" id="ARBA00001933"/>
    </source>
</evidence>
<comment type="cofactor">
    <cofactor evidence="1 16">
        <name>pyridoxal 5'-phosphate</name>
        <dbReference type="ChEBI" id="CHEBI:597326"/>
    </cofactor>
</comment>
<feature type="modified residue" description="N6-(pyridoxal phosphate)lysine" evidence="16">
    <location>
        <position position="494"/>
    </location>
</feature>
<keyword evidence="7 16" id="KW-0663">Pyridoxal phosphate</keyword>
<dbReference type="InterPro" id="IPR015421">
    <property type="entry name" value="PyrdxlP-dep_Trfase_major"/>
</dbReference>
<dbReference type="InterPro" id="IPR050477">
    <property type="entry name" value="GrpII_AminoAcid_Decarb"/>
</dbReference>
<evidence type="ECO:0000256" key="15">
    <source>
        <dbReference type="ARBA" id="ARBA00042568"/>
    </source>
</evidence>
<evidence type="ECO:0000256" key="5">
    <source>
        <dbReference type="ARBA" id="ARBA00022692"/>
    </source>
</evidence>
<dbReference type="GO" id="GO:0030149">
    <property type="term" value="P:sphingolipid catabolic process"/>
    <property type="evidence" value="ECO:0007669"/>
    <property type="project" value="TreeGrafter"/>
</dbReference>
<evidence type="ECO:0000256" key="11">
    <source>
        <dbReference type="ARBA" id="ARBA00023136"/>
    </source>
</evidence>
<evidence type="ECO:0000256" key="17">
    <source>
        <dbReference type="SAM" id="MobiDB-lite"/>
    </source>
</evidence>
<dbReference type="InterPro" id="IPR015422">
    <property type="entry name" value="PyrdxlP-dep_Trfase_small"/>
</dbReference>
<evidence type="ECO:0000256" key="8">
    <source>
        <dbReference type="ARBA" id="ARBA00022919"/>
    </source>
</evidence>
<dbReference type="EC" id="4.1.2.27" evidence="14"/>
<dbReference type="AlphaFoldDB" id="M9MA30"/>
<keyword evidence="11" id="KW-0472">Membrane</keyword>
<keyword evidence="10" id="KW-0443">Lipid metabolism</keyword>
<evidence type="ECO:0000313" key="18">
    <source>
        <dbReference type="EMBL" id="GAC71248.1"/>
    </source>
</evidence>
<comment type="subcellular location">
    <subcellularLocation>
        <location evidence="2">Endoplasmic reticulum membrane</location>
        <topology evidence="2">Single-pass membrane protein</topology>
    </subcellularLocation>
</comment>
<dbReference type="InterPro" id="IPR002129">
    <property type="entry name" value="PyrdxlP-dep_de-COase"/>
</dbReference>
<sequence length="695" mass="74787">MCAVGKSQPHIRARGSSGAAVIPPPLTGPAKALFGFGTLAPYSQLVPLTRTGSSPISASPHLSQPRRISVQVPTQTLLSLYPQTNATPTARRISAIFSTLAMAARTPAREAAAAKIKDISAALASTSSSSKASRSSLNEEGLILSALRMLATFDNAKNALFALVVYRYSTRLLRHLKVYGVSESLFQLYRLISARAFALLLKTPAARRKVKRELDSAIAEVEAKIVPRPKHLEIHRQLPQLGKENDWIRGEMAKLQTMEAGVDAKIVDAEWQNRDGQMVWKGGKVSGAVYHGGDDLSELLADSIKQFLVSNPLHPDVFPGVRKMEAEIVSMVLRIYNAPASAVGATSSGGTESILLSCLAMREWARATKGITEPELIIGVSAHAAFDKAGTYFGIKVHHIPVDPITRKVNVGRVARAINRNTIGLVGSAPNFPDGIIDDIPNLAKLAKRYNILLHVDCCLGSFLVPFLDKAGFDTEPFDFRLDGVTSISCDTHKYGFGPKGLSTILYRSAELRRFQYYVKTDWPGGVYATPTLSGSRPGSLIAGTWAAMMKLGESGYVQACRDIVGAAKEIQTRIEREIPELFVLGKPIVSVIAFGSAAQNVSIYDVGDHMSKKGWHMNGLGGDVPAIHIAVTRLTIPVVDEFVADLKQAVAKARSVFSGDKGSMATLYGLGSGVSATAIVGQLATRFIDTLYLI</sequence>
<dbReference type="InterPro" id="IPR015424">
    <property type="entry name" value="PyrdxlP-dep_Trfase"/>
</dbReference>
<dbReference type="OrthoDB" id="10254570at2759"/>
<evidence type="ECO:0000313" key="19">
    <source>
        <dbReference type="Proteomes" id="UP000011976"/>
    </source>
</evidence>
<keyword evidence="8" id="KW-0746">Sphingolipid metabolism</keyword>
<comment type="similarity">
    <text evidence="13">Belongs to the group II decarboxylase family. Sphingosine-1-phosphate lyase subfamily.</text>
</comment>
<dbReference type="FunFam" id="3.40.640.10:FF:000020">
    <property type="entry name" value="sphingosine-1-phosphate lyase 1"/>
    <property type="match status" value="1"/>
</dbReference>
<dbReference type="Gene3D" id="3.40.640.10">
    <property type="entry name" value="Type I PLP-dependent aspartate aminotransferase-like (Major domain)"/>
    <property type="match status" value="1"/>
</dbReference>
<gene>
    <name evidence="18" type="ORF">PANT_2d00018</name>
</gene>
<evidence type="ECO:0000256" key="2">
    <source>
        <dbReference type="ARBA" id="ARBA00004389"/>
    </source>
</evidence>
<dbReference type="GO" id="GO:0005789">
    <property type="term" value="C:endoplasmic reticulum membrane"/>
    <property type="evidence" value="ECO:0007669"/>
    <property type="project" value="UniProtKB-SubCell"/>
</dbReference>
<protein>
    <recommendedName>
        <fullName evidence="14">sphinganine-1-phosphate aldolase</fullName>
        <ecNumber evidence="14">4.1.2.27</ecNumber>
    </recommendedName>
    <alternativeName>
        <fullName evidence="15">Sphingosine-1-phosphate aldolase</fullName>
    </alternativeName>
</protein>
<reference evidence="19" key="1">
    <citation type="journal article" date="2013" name="Genome Announc.">
        <title>Genome sequence of the basidiomycetous yeast Pseudozyma antarctica T-34, a producer of the glycolipid biosurfactants mannosylerythritol lipids.</title>
        <authorList>
            <person name="Morita T."/>
            <person name="Koike H."/>
            <person name="Koyama Y."/>
            <person name="Hagiwara H."/>
            <person name="Ito E."/>
            <person name="Fukuoka T."/>
            <person name="Imura T."/>
            <person name="Machida M."/>
            <person name="Kitamoto D."/>
        </authorList>
    </citation>
    <scope>NUCLEOTIDE SEQUENCE [LARGE SCALE GENOMIC DNA]</scope>
    <source>
        <strain evidence="19">T-34</strain>
    </source>
</reference>
<evidence type="ECO:0000256" key="3">
    <source>
        <dbReference type="ARBA" id="ARBA00004760"/>
    </source>
</evidence>
<dbReference type="PANTHER" id="PTHR42735:SF6">
    <property type="entry name" value="SPHINGOSINE-1-PHOSPHATE LYASE 1"/>
    <property type="match status" value="1"/>
</dbReference>